<organism evidence="1">
    <name type="scientific">Octopus bimaculoides</name>
    <name type="common">California two-spotted octopus</name>
    <dbReference type="NCBI Taxonomy" id="37653"/>
    <lineage>
        <taxon>Eukaryota</taxon>
        <taxon>Metazoa</taxon>
        <taxon>Spiralia</taxon>
        <taxon>Lophotrochozoa</taxon>
        <taxon>Mollusca</taxon>
        <taxon>Cephalopoda</taxon>
        <taxon>Coleoidea</taxon>
        <taxon>Octopodiformes</taxon>
        <taxon>Octopoda</taxon>
        <taxon>Incirrata</taxon>
        <taxon>Octopodidae</taxon>
        <taxon>Octopus</taxon>
    </lineage>
</organism>
<sequence>MFGSLMLFSLMYWWLGGLTKVESTSLIQFQILTKAHFSFLFQFILSSLPDHFILFTQLIYL</sequence>
<proteinExistence type="predicted"/>
<gene>
    <name evidence="1" type="ORF">OCBIM_22031740mg</name>
</gene>
<accession>A0A0L8GL77</accession>
<dbReference type="AlphaFoldDB" id="A0A0L8GL77"/>
<name>A0A0L8GL77_OCTBM</name>
<reference evidence="1" key="1">
    <citation type="submission" date="2015-07" db="EMBL/GenBank/DDBJ databases">
        <title>MeaNS - Measles Nucleotide Surveillance Program.</title>
        <authorList>
            <person name="Tran T."/>
            <person name="Druce J."/>
        </authorList>
    </citation>
    <scope>NUCLEOTIDE SEQUENCE</scope>
    <source>
        <strain evidence="1">UCB-OBI-ISO-001</strain>
        <tissue evidence="1">Gonad</tissue>
    </source>
</reference>
<dbReference type="EMBL" id="KQ421336">
    <property type="protein sequence ID" value="KOF77732.1"/>
    <property type="molecule type" value="Genomic_DNA"/>
</dbReference>
<evidence type="ECO:0000313" key="1">
    <source>
        <dbReference type="EMBL" id="KOF77732.1"/>
    </source>
</evidence>
<protein>
    <submittedName>
        <fullName evidence="1">Uncharacterized protein</fullName>
    </submittedName>
</protein>